<keyword evidence="1" id="KW-0614">Plasmid</keyword>
<evidence type="ECO:0000313" key="1">
    <source>
        <dbReference type="EMBL" id="BBA25677.1"/>
    </source>
</evidence>
<dbReference type="EMBL" id="AP018350">
    <property type="protein sequence ID" value="BBA25677.1"/>
    <property type="molecule type" value="Genomic_DNA"/>
</dbReference>
<name>A0A286T4K3_9ENTR</name>
<sequence length="217" mass="23959">MSRKHQPKTERQEKAAVIAASLPEDRGELMDAAAEAIRQYDAAIVGCDDDAAHAARDRYEAVIWKLNGNSFFGTKADADSPGYQVERHCAATPGTVPLWGQKGEFLMTVEGIRAVVEFGNGYGSMYAHFAFHAVDLDLPFISETGYRSHFTPVMGGMTVDEAAEAIMRAILAEKGRVLIKPDSRQFYEGREARAWLDYTRPAQTIYQEGNGQIAFGF</sequence>
<reference evidence="1" key="1">
    <citation type="journal article" date="2018" name="Antimicrob. Agents Chemother.">
        <title>Molecular Characterization of IMP-1-Producing Enterobacter cloacae Complex Isolates in Tokyo.</title>
        <authorList>
            <person name="Aoki K."/>
            <person name="Harada S."/>
            <person name="Yahara K."/>
            <person name="Ishii Y."/>
            <person name="Motooka D."/>
            <person name="Nakamura S."/>
            <person name="Akeda Y."/>
            <person name="Iida T."/>
            <person name="Tomono K."/>
            <person name="Iwata S."/>
            <person name="Moriya K."/>
            <person name="Tateda K."/>
        </authorList>
    </citation>
    <scope>NUCLEOTIDE SEQUENCE</scope>
    <source>
        <strain evidence="1">TUM10660</strain>
        <plasmid evidence="1">pMTY10660_IncW</plasmid>
    </source>
</reference>
<geneLocation type="plasmid" evidence="1">
    <name>pMTY10660_IncW</name>
</geneLocation>
<protein>
    <recommendedName>
        <fullName evidence="2">KlcB</fullName>
    </recommendedName>
</protein>
<dbReference type="AlphaFoldDB" id="A0A286T4K3"/>
<gene>
    <name evidence="1" type="ORF">TUM10660_00013</name>
</gene>
<evidence type="ECO:0008006" key="2">
    <source>
        <dbReference type="Google" id="ProtNLM"/>
    </source>
</evidence>
<dbReference type="RefSeq" id="WP_012196439.1">
    <property type="nucleotide sequence ID" value="NZ_AP018350.1"/>
</dbReference>
<proteinExistence type="predicted"/>
<accession>A0A286T4K3</accession>
<organism evidence="1">
    <name type="scientific">Enterobacter hormaechei</name>
    <dbReference type="NCBI Taxonomy" id="158836"/>
    <lineage>
        <taxon>Bacteria</taxon>
        <taxon>Pseudomonadati</taxon>
        <taxon>Pseudomonadota</taxon>
        <taxon>Gammaproteobacteria</taxon>
        <taxon>Enterobacterales</taxon>
        <taxon>Enterobacteriaceae</taxon>
        <taxon>Enterobacter</taxon>
        <taxon>Enterobacter cloacae complex</taxon>
    </lineage>
</organism>